<evidence type="ECO:0000256" key="5">
    <source>
        <dbReference type="ARBA" id="ARBA00022840"/>
    </source>
</evidence>
<feature type="domain" description="PD-(D/E)XK endonuclease-like" evidence="8">
    <location>
        <begin position="11"/>
        <end position="307"/>
    </location>
</feature>
<protein>
    <submittedName>
        <fullName evidence="10">PD-(D/E)XK nuclease superfamily protein</fullName>
    </submittedName>
</protein>
<dbReference type="InterPro" id="IPR038726">
    <property type="entry name" value="PDDEXK_AddAB-type"/>
</dbReference>
<evidence type="ECO:0000313" key="12">
    <source>
        <dbReference type="Proteomes" id="UP000215545"/>
    </source>
</evidence>
<reference evidence="10 11" key="1">
    <citation type="submission" date="2017-01" db="EMBL/GenBank/DDBJ databases">
        <authorList>
            <person name="Mah S.A."/>
            <person name="Swanson W.J."/>
            <person name="Moy G.W."/>
            <person name="Vacquier V.D."/>
        </authorList>
    </citation>
    <scope>NUCLEOTIDE SEQUENCE [LARGE SCALE GENOMIC DNA]</scope>
    <source>
        <strain evidence="10 11">NIO-1016</strain>
    </source>
</reference>
<accession>A0A1N6SFT2</accession>
<evidence type="ECO:0000256" key="6">
    <source>
        <dbReference type="ARBA" id="ARBA00023125"/>
    </source>
</evidence>
<dbReference type="EMBL" id="MWSK01000002">
    <property type="protein sequence ID" value="OXS79317.1"/>
    <property type="molecule type" value="Genomic_DNA"/>
</dbReference>
<dbReference type="InterPro" id="IPR011604">
    <property type="entry name" value="PDDEXK-like_dom_sf"/>
</dbReference>
<dbReference type="GO" id="GO:0005524">
    <property type="term" value="F:ATP binding"/>
    <property type="evidence" value="ECO:0007669"/>
    <property type="project" value="UniProtKB-KW"/>
</dbReference>
<keyword evidence="3" id="KW-0378">Hydrolase</keyword>
<evidence type="ECO:0000256" key="1">
    <source>
        <dbReference type="ARBA" id="ARBA00022741"/>
    </source>
</evidence>
<keyword evidence="6" id="KW-0238">DNA-binding</keyword>
<organism evidence="10 11">
    <name type="scientific">Domibacillus enclensis</name>
    <dbReference type="NCBI Taxonomy" id="1017273"/>
    <lineage>
        <taxon>Bacteria</taxon>
        <taxon>Bacillati</taxon>
        <taxon>Bacillota</taxon>
        <taxon>Bacilli</taxon>
        <taxon>Bacillales</taxon>
        <taxon>Bacillaceae</taxon>
        <taxon>Domibacillus</taxon>
    </lineage>
</organism>
<dbReference type="RefSeq" id="WP_052698375.1">
    <property type="nucleotide sequence ID" value="NZ_FTLX01000002.1"/>
</dbReference>
<dbReference type="GO" id="GO:0016787">
    <property type="term" value="F:hydrolase activity"/>
    <property type="evidence" value="ECO:0007669"/>
    <property type="project" value="UniProtKB-KW"/>
</dbReference>
<dbReference type="Pfam" id="PF12705">
    <property type="entry name" value="PDDEXK_1"/>
    <property type="match status" value="1"/>
</dbReference>
<keyword evidence="1" id="KW-0547">Nucleotide-binding</keyword>
<dbReference type="EMBL" id="FTLX01000002">
    <property type="protein sequence ID" value="SIQ40025.1"/>
    <property type="molecule type" value="Genomic_DNA"/>
</dbReference>
<keyword evidence="12" id="KW-1185">Reference proteome</keyword>
<evidence type="ECO:0000313" key="10">
    <source>
        <dbReference type="EMBL" id="SIQ40025.1"/>
    </source>
</evidence>
<gene>
    <name evidence="9" type="ORF">B1B05_05975</name>
    <name evidence="10" type="ORF">SAMN05443094_102419</name>
</gene>
<proteinExistence type="predicted"/>
<evidence type="ECO:0000259" key="8">
    <source>
        <dbReference type="Pfam" id="PF12705"/>
    </source>
</evidence>
<keyword evidence="5" id="KW-0067">ATP-binding</keyword>
<evidence type="ECO:0000313" key="9">
    <source>
        <dbReference type="EMBL" id="OXS79317.1"/>
    </source>
</evidence>
<dbReference type="GO" id="GO:0003677">
    <property type="term" value="F:DNA binding"/>
    <property type="evidence" value="ECO:0007669"/>
    <property type="project" value="UniProtKB-KW"/>
</dbReference>
<sequence>MFEVKPFPEFSWSFSRHKTLMTCARKYGYDYYAGHNGWLYEADESVKHVYRLKKLKNVPIAFGQIVHELAERAVRMFLAHGHQVTESELIEEARSMMNEAYLHSRDRKQQWLQKPARFHMLYDMYYTGELNRMEAEEYRRRLPVVFQHLLASRSYRDITERPQTMHFEQAEEFRFMTVDGVKIFVVMDLLYRDLETGKWIIVDWKTGKEADDDRSQLALYAYYIMQKHGAGVDEIEIRNEYVLTGVQKTYQLSEADIDLMLQKMKQSIHYMRRYQLDMISNEPVELSEFPQTEQERRCETCNYKEICLELSQHN</sequence>
<evidence type="ECO:0000313" key="11">
    <source>
        <dbReference type="Proteomes" id="UP000186385"/>
    </source>
</evidence>
<dbReference type="Proteomes" id="UP000186385">
    <property type="component" value="Unassembled WGS sequence"/>
</dbReference>
<evidence type="ECO:0000256" key="3">
    <source>
        <dbReference type="ARBA" id="ARBA00022801"/>
    </source>
</evidence>
<dbReference type="GO" id="GO:0004386">
    <property type="term" value="F:helicase activity"/>
    <property type="evidence" value="ECO:0007669"/>
    <property type="project" value="UniProtKB-KW"/>
</dbReference>
<keyword evidence="4" id="KW-0347">Helicase</keyword>
<dbReference type="STRING" id="1017273.SAMN05443094_102419"/>
<evidence type="ECO:0000256" key="2">
    <source>
        <dbReference type="ARBA" id="ARBA00022763"/>
    </source>
</evidence>
<keyword evidence="2" id="KW-0227">DNA damage</keyword>
<dbReference type="Gene3D" id="3.90.320.10">
    <property type="match status" value="1"/>
</dbReference>
<dbReference type="GO" id="GO:0006281">
    <property type="term" value="P:DNA repair"/>
    <property type="evidence" value="ECO:0007669"/>
    <property type="project" value="UniProtKB-KW"/>
</dbReference>
<evidence type="ECO:0000256" key="7">
    <source>
        <dbReference type="ARBA" id="ARBA00023204"/>
    </source>
</evidence>
<reference evidence="9" key="3">
    <citation type="submission" date="2017-03" db="EMBL/GenBank/DDBJ databases">
        <authorList>
            <person name="Dastager S.G."/>
            <person name="Neurgaonkar P.S."/>
            <person name="Dharne M.S."/>
        </authorList>
    </citation>
    <scope>NUCLEOTIDE SEQUENCE</scope>
    <source>
        <strain evidence="9">DSM 25145</strain>
    </source>
</reference>
<dbReference type="AlphaFoldDB" id="A0A1N6SFT2"/>
<keyword evidence="7" id="KW-0234">DNA repair</keyword>
<dbReference type="Proteomes" id="UP000215545">
    <property type="component" value="Unassembled WGS sequence"/>
</dbReference>
<evidence type="ECO:0000256" key="4">
    <source>
        <dbReference type="ARBA" id="ARBA00022806"/>
    </source>
</evidence>
<name>A0A1N6SFT2_9BACI</name>
<dbReference type="OrthoDB" id="9768303at2"/>
<reference evidence="12" key="2">
    <citation type="submission" date="2017-03" db="EMBL/GenBank/DDBJ databases">
        <title>Bacillus sp. V-88(T) DSM27956, whole genome shotgun sequencing project.</title>
        <authorList>
            <person name="Dastager S.G."/>
            <person name="Neurgaonkar P.S."/>
            <person name="Dharne M.S."/>
        </authorList>
    </citation>
    <scope>NUCLEOTIDE SEQUENCE [LARGE SCALE GENOMIC DNA]</scope>
    <source>
        <strain evidence="12">DSM 25145</strain>
    </source>
</reference>